<dbReference type="Gene3D" id="2.10.25.10">
    <property type="entry name" value="Laminin"/>
    <property type="match status" value="2"/>
</dbReference>
<keyword evidence="4" id="KW-1015">Disulfide bond</keyword>
<protein>
    <recommendedName>
        <fullName evidence="6">EGF-like domain-containing protein</fullName>
    </recommendedName>
</protein>
<dbReference type="Pfam" id="PF13947">
    <property type="entry name" value="GUB_WAK_bind"/>
    <property type="match status" value="1"/>
</dbReference>
<dbReference type="PROSITE" id="PS50026">
    <property type="entry name" value="EGF_3"/>
    <property type="match status" value="1"/>
</dbReference>
<dbReference type="GO" id="GO:0030247">
    <property type="term" value="F:polysaccharide binding"/>
    <property type="evidence" value="ECO:0007669"/>
    <property type="project" value="InterPro"/>
</dbReference>
<evidence type="ECO:0000256" key="1">
    <source>
        <dbReference type="ARBA" id="ARBA00004167"/>
    </source>
</evidence>
<accession>A0AAD4SQ54</accession>
<dbReference type="InterPro" id="IPR000742">
    <property type="entry name" value="EGF"/>
</dbReference>
<dbReference type="PANTHER" id="PTHR33491">
    <property type="entry name" value="OSJNBA0016N04.9 PROTEIN"/>
    <property type="match status" value="1"/>
</dbReference>
<comment type="caution">
    <text evidence="7">The sequence shown here is derived from an EMBL/GenBank/DDBJ whole genome shotgun (WGS) entry which is preliminary data.</text>
</comment>
<keyword evidence="3" id="KW-0732">Signal</keyword>
<evidence type="ECO:0000259" key="6">
    <source>
        <dbReference type="PROSITE" id="PS50026"/>
    </source>
</evidence>
<feature type="non-terminal residue" evidence="7">
    <location>
        <position position="397"/>
    </location>
</feature>
<dbReference type="Pfam" id="PF07645">
    <property type="entry name" value="EGF_CA"/>
    <property type="match status" value="1"/>
</dbReference>
<reference evidence="7" key="1">
    <citation type="submission" date="2022-04" db="EMBL/GenBank/DDBJ databases">
        <title>A functionally conserved STORR gene fusion in Papaver species that diverged 16.8 million years ago.</title>
        <authorList>
            <person name="Catania T."/>
        </authorList>
    </citation>
    <scope>NUCLEOTIDE SEQUENCE</scope>
    <source>
        <strain evidence="7">S-188037</strain>
    </source>
</reference>
<name>A0AAD4SQ54_9MAGN</name>
<keyword evidence="2 5" id="KW-0245">EGF-like domain</keyword>
<evidence type="ECO:0000313" key="7">
    <source>
        <dbReference type="EMBL" id="KAI3914381.1"/>
    </source>
</evidence>
<dbReference type="AlphaFoldDB" id="A0AAD4SQ54"/>
<evidence type="ECO:0000256" key="2">
    <source>
        <dbReference type="ARBA" id="ARBA00022536"/>
    </source>
</evidence>
<evidence type="ECO:0000256" key="3">
    <source>
        <dbReference type="ARBA" id="ARBA00022729"/>
    </source>
</evidence>
<dbReference type="InterPro" id="IPR025287">
    <property type="entry name" value="WAK_GUB"/>
</dbReference>
<dbReference type="InterPro" id="IPR049883">
    <property type="entry name" value="NOTCH1_EGF-like"/>
</dbReference>
<comment type="caution">
    <text evidence="5">Lacks conserved residue(s) required for the propagation of feature annotation.</text>
</comment>
<dbReference type="InterPro" id="IPR001881">
    <property type="entry name" value="EGF-like_Ca-bd_dom"/>
</dbReference>
<dbReference type="CDD" id="cd00054">
    <property type="entry name" value="EGF_CA"/>
    <property type="match status" value="1"/>
</dbReference>
<feature type="domain" description="EGF-like" evidence="6">
    <location>
        <begin position="348"/>
        <end position="388"/>
    </location>
</feature>
<dbReference type="SMART" id="SM00181">
    <property type="entry name" value="EGF"/>
    <property type="match status" value="2"/>
</dbReference>
<evidence type="ECO:0000256" key="5">
    <source>
        <dbReference type="PROSITE-ProRule" id="PRU00076"/>
    </source>
</evidence>
<sequence>MIANYEVAIAWSLSIDLGISTSSKIRLIFREIKSKHKISMGDSNVFVKFQCFIFVFLLLQVASAEVQGNASRPIAKPGCLDRCGNVSIPYPFGIGDGCFINKVFEIKCIIDRLNFTKPMYDQLNVSNISAGDGHMTTSVYVATDCSPGTHVTTNYRNISASFGKFTFSSDKNKFIAIGCDTLAYLGQGVEGYTGTGCMSVCNTMKDISATTDGSCSGIGCCKVSIPGGFNFYKATVESISGTRRNLSFNPCSYAFLVEENWFKFSPSYLKDFQNYGTGEVPVMVPVVVDWTIGNETCDVAKINQTSYACGPNTNCKSSNNSLGYRCNCLIGYEGNPYLNSTTGGECQDIDECDKKLYDNPCGAGRNCLNTNGGHTCPCKKGYKENGAECILPSKIVA</sequence>
<proteinExistence type="predicted"/>
<dbReference type="Proteomes" id="UP001202328">
    <property type="component" value="Unassembled WGS sequence"/>
</dbReference>
<dbReference type="GO" id="GO:0005509">
    <property type="term" value="F:calcium ion binding"/>
    <property type="evidence" value="ECO:0007669"/>
    <property type="project" value="InterPro"/>
</dbReference>
<dbReference type="SUPFAM" id="SSF57196">
    <property type="entry name" value="EGF/Laminin"/>
    <property type="match status" value="1"/>
</dbReference>
<evidence type="ECO:0000256" key="4">
    <source>
        <dbReference type="ARBA" id="ARBA00023157"/>
    </source>
</evidence>
<organism evidence="7 8">
    <name type="scientific">Papaver atlanticum</name>
    <dbReference type="NCBI Taxonomy" id="357466"/>
    <lineage>
        <taxon>Eukaryota</taxon>
        <taxon>Viridiplantae</taxon>
        <taxon>Streptophyta</taxon>
        <taxon>Embryophyta</taxon>
        <taxon>Tracheophyta</taxon>
        <taxon>Spermatophyta</taxon>
        <taxon>Magnoliopsida</taxon>
        <taxon>Ranunculales</taxon>
        <taxon>Papaveraceae</taxon>
        <taxon>Papaveroideae</taxon>
        <taxon>Papaver</taxon>
    </lineage>
</organism>
<dbReference type="EMBL" id="JAJJMB010009331">
    <property type="protein sequence ID" value="KAI3914381.1"/>
    <property type="molecule type" value="Genomic_DNA"/>
</dbReference>
<gene>
    <name evidence="7" type="ORF">MKW98_014988</name>
</gene>
<evidence type="ECO:0000313" key="8">
    <source>
        <dbReference type="Proteomes" id="UP001202328"/>
    </source>
</evidence>
<dbReference type="GO" id="GO:0016020">
    <property type="term" value="C:membrane"/>
    <property type="evidence" value="ECO:0007669"/>
    <property type="project" value="UniProtKB-SubCell"/>
</dbReference>
<dbReference type="SMART" id="SM00179">
    <property type="entry name" value="EGF_CA"/>
    <property type="match status" value="1"/>
</dbReference>
<comment type="subcellular location">
    <subcellularLocation>
        <location evidence="1">Membrane</location>
        <topology evidence="1">Single-pass membrane protein</topology>
    </subcellularLocation>
</comment>
<keyword evidence="8" id="KW-1185">Reference proteome</keyword>